<dbReference type="CDD" id="cd02503">
    <property type="entry name" value="MobA"/>
    <property type="match status" value="1"/>
</dbReference>
<dbReference type="GO" id="GO:0046872">
    <property type="term" value="F:metal ion binding"/>
    <property type="evidence" value="ECO:0007669"/>
    <property type="project" value="UniProtKB-KW"/>
</dbReference>
<protein>
    <submittedName>
        <fullName evidence="10">Molybdenum cofactor guanylyltransferase</fullName>
    </submittedName>
</protein>
<dbReference type="GO" id="GO:0005525">
    <property type="term" value="F:GTP binding"/>
    <property type="evidence" value="ECO:0007669"/>
    <property type="project" value="UniProtKB-KW"/>
</dbReference>
<evidence type="ECO:0000256" key="8">
    <source>
        <dbReference type="SAM" id="MobiDB-lite"/>
    </source>
</evidence>
<evidence type="ECO:0000256" key="1">
    <source>
        <dbReference type="ARBA" id="ARBA00022490"/>
    </source>
</evidence>
<keyword evidence="3" id="KW-0479">Metal-binding</keyword>
<dbReference type="RefSeq" id="WP_189057897.1">
    <property type="nucleotide sequence ID" value="NZ_BMMK01000012.1"/>
</dbReference>
<dbReference type="GO" id="GO:0016779">
    <property type="term" value="F:nucleotidyltransferase activity"/>
    <property type="evidence" value="ECO:0007669"/>
    <property type="project" value="UniProtKB-KW"/>
</dbReference>
<name>A0A8J3CEM5_9PSEU</name>
<evidence type="ECO:0000256" key="4">
    <source>
        <dbReference type="ARBA" id="ARBA00022741"/>
    </source>
</evidence>
<dbReference type="InterPro" id="IPR013482">
    <property type="entry name" value="Molybde_CF_guanTrfase"/>
</dbReference>
<reference evidence="10" key="2">
    <citation type="submission" date="2020-09" db="EMBL/GenBank/DDBJ databases">
        <authorList>
            <person name="Sun Q."/>
            <person name="Zhou Y."/>
        </authorList>
    </citation>
    <scope>NUCLEOTIDE SEQUENCE</scope>
    <source>
        <strain evidence="10">CGMCC 4.5737</strain>
    </source>
</reference>
<dbReference type="Pfam" id="PF12804">
    <property type="entry name" value="NTP_transf_3"/>
    <property type="match status" value="1"/>
</dbReference>
<keyword evidence="1" id="KW-0963">Cytoplasm</keyword>
<evidence type="ECO:0000256" key="6">
    <source>
        <dbReference type="ARBA" id="ARBA00023134"/>
    </source>
</evidence>
<dbReference type="SUPFAM" id="SSF53448">
    <property type="entry name" value="Nucleotide-diphospho-sugar transferases"/>
    <property type="match status" value="1"/>
</dbReference>
<feature type="domain" description="MobA-like NTP transferase" evidence="9">
    <location>
        <begin position="57"/>
        <end position="208"/>
    </location>
</feature>
<dbReference type="EMBL" id="BMMK01000012">
    <property type="protein sequence ID" value="GGM56101.1"/>
    <property type="molecule type" value="Genomic_DNA"/>
</dbReference>
<dbReference type="InterPro" id="IPR025877">
    <property type="entry name" value="MobA-like_NTP_Trfase"/>
</dbReference>
<dbReference type="AlphaFoldDB" id="A0A8J3CEM5"/>
<keyword evidence="5" id="KW-0460">Magnesium</keyword>
<accession>A0A8J3CEM5</accession>
<reference evidence="10" key="1">
    <citation type="journal article" date="2014" name="Int. J. Syst. Evol. Microbiol.">
        <title>Complete genome sequence of Corynebacterium casei LMG S-19264T (=DSM 44701T), isolated from a smear-ripened cheese.</title>
        <authorList>
            <consortium name="US DOE Joint Genome Institute (JGI-PGF)"/>
            <person name="Walter F."/>
            <person name="Albersmeier A."/>
            <person name="Kalinowski J."/>
            <person name="Ruckert C."/>
        </authorList>
    </citation>
    <scope>NUCLEOTIDE SEQUENCE</scope>
    <source>
        <strain evidence="10">CGMCC 4.5737</strain>
    </source>
</reference>
<feature type="region of interest" description="Disordered" evidence="8">
    <location>
        <begin position="15"/>
        <end position="49"/>
    </location>
</feature>
<comment type="caution">
    <text evidence="10">The sequence shown here is derived from an EMBL/GenBank/DDBJ whole genome shotgun (WGS) entry which is preliminary data.</text>
</comment>
<sequence length="237" mass="24803">MVRGTCEDQPRCLARAHQDSTAHQAVSRSRGRRRKYVEPAEGARTTSHGTSGTAWAAIVLAGGTGRRLGGVDKPGLRVGDRTLLDRALSAVSGAEPVVVVGPFRPGLTGVVQTREEPPGAGPLAALVAGLAHVPPTVREVAVFAADLVAVAPSTVERLRGALRDETDADGAVLVDEHAAVQWLIGVWRTDALRAALPDRTAGHSLRAALGRITRVDVPAWPGEALDVDTPEDLARVT</sequence>
<gene>
    <name evidence="10" type="ORF">GCM10012275_29010</name>
</gene>
<keyword evidence="10" id="KW-0548">Nucleotidyltransferase</keyword>
<keyword evidence="4" id="KW-0547">Nucleotide-binding</keyword>
<keyword evidence="7" id="KW-0501">Molybdenum cofactor biosynthesis</keyword>
<evidence type="ECO:0000259" key="9">
    <source>
        <dbReference type="Pfam" id="PF12804"/>
    </source>
</evidence>
<dbReference type="GO" id="GO:0006777">
    <property type="term" value="P:Mo-molybdopterin cofactor biosynthetic process"/>
    <property type="evidence" value="ECO:0007669"/>
    <property type="project" value="UniProtKB-KW"/>
</dbReference>
<dbReference type="Gene3D" id="3.90.550.10">
    <property type="entry name" value="Spore Coat Polysaccharide Biosynthesis Protein SpsA, Chain A"/>
    <property type="match status" value="1"/>
</dbReference>
<keyword evidence="6" id="KW-0342">GTP-binding</keyword>
<evidence type="ECO:0000256" key="7">
    <source>
        <dbReference type="ARBA" id="ARBA00023150"/>
    </source>
</evidence>
<evidence type="ECO:0000313" key="11">
    <source>
        <dbReference type="Proteomes" id="UP000637578"/>
    </source>
</evidence>
<evidence type="ECO:0000313" key="10">
    <source>
        <dbReference type="EMBL" id="GGM56101.1"/>
    </source>
</evidence>
<evidence type="ECO:0000256" key="5">
    <source>
        <dbReference type="ARBA" id="ARBA00022842"/>
    </source>
</evidence>
<evidence type="ECO:0000256" key="3">
    <source>
        <dbReference type="ARBA" id="ARBA00022723"/>
    </source>
</evidence>
<dbReference type="PANTHER" id="PTHR19136">
    <property type="entry name" value="MOLYBDENUM COFACTOR GUANYLYLTRANSFERASE"/>
    <property type="match status" value="1"/>
</dbReference>
<keyword evidence="11" id="KW-1185">Reference proteome</keyword>
<evidence type="ECO:0000256" key="2">
    <source>
        <dbReference type="ARBA" id="ARBA00022679"/>
    </source>
</evidence>
<dbReference type="PANTHER" id="PTHR19136:SF81">
    <property type="entry name" value="MOLYBDENUM COFACTOR GUANYLYLTRANSFERASE"/>
    <property type="match status" value="1"/>
</dbReference>
<dbReference type="InterPro" id="IPR029044">
    <property type="entry name" value="Nucleotide-diphossugar_trans"/>
</dbReference>
<dbReference type="Proteomes" id="UP000637578">
    <property type="component" value="Unassembled WGS sequence"/>
</dbReference>
<organism evidence="10 11">
    <name type="scientific">Longimycelium tulufanense</name>
    <dbReference type="NCBI Taxonomy" id="907463"/>
    <lineage>
        <taxon>Bacteria</taxon>
        <taxon>Bacillati</taxon>
        <taxon>Actinomycetota</taxon>
        <taxon>Actinomycetes</taxon>
        <taxon>Pseudonocardiales</taxon>
        <taxon>Pseudonocardiaceae</taxon>
        <taxon>Longimycelium</taxon>
    </lineage>
</organism>
<proteinExistence type="predicted"/>
<keyword evidence="2" id="KW-0808">Transferase</keyword>